<reference evidence="2" key="1">
    <citation type="journal article" date="2021" name="PeerJ">
        <title>Extensive microbial diversity within the chicken gut microbiome revealed by metagenomics and culture.</title>
        <authorList>
            <person name="Gilroy R."/>
            <person name="Ravi A."/>
            <person name="Getino M."/>
            <person name="Pursley I."/>
            <person name="Horton D.L."/>
            <person name="Alikhan N.F."/>
            <person name="Baker D."/>
            <person name="Gharbi K."/>
            <person name="Hall N."/>
            <person name="Watson M."/>
            <person name="Adriaenssens E.M."/>
            <person name="Foster-Nyarko E."/>
            <person name="Jarju S."/>
            <person name="Secka A."/>
            <person name="Antonio M."/>
            <person name="Oren A."/>
            <person name="Chaudhuri R.R."/>
            <person name="La Ragione R."/>
            <person name="Hildebrand F."/>
            <person name="Pallen M.J."/>
        </authorList>
    </citation>
    <scope>NUCLEOTIDE SEQUENCE</scope>
    <source>
        <strain evidence="2">ChiGjej1B1-14440</strain>
    </source>
</reference>
<dbReference type="Proteomes" id="UP000886724">
    <property type="component" value="Unassembled WGS sequence"/>
</dbReference>
<dbReference type="Pfam" id="PF01850">
    <property type="entry name" value="PIN"/>
    <property type="match status" value="1"/>
</dbReference>
<dbReference type="AlphaFoldDB" id="A0A9D2BMG6"/>
<dbReference type="InterPro" id="IPR029060">
    <property type="entry name" value="PIN-like_dom_sf"/>
</dbReference>
<evidence type="ECO:0000259" key="1">
    <source>
        <dbReference type="Pfam" id="PF01850"/>
    </source>
</evidence>
<proteinExistence type="predicted"/>
<accession>A0A9D2BMG6</accession>
<dbReference type="Gene3D" id="3.40.50.1010">
    <property type="entry name" value="5'-nuclease"/>
    <property type="match status" value="1"/>
</dbReference>
<name>A0A9D2BMG6_9FIRM</name>
<dbReference type="SUPFAM" id="SSF88723">
    <property type="entry name" value="PIN domain-like"/>
    <property type="match status" value="1"/>
</dbReference>
<organism evidence="2 3">
    <name type="scientific">Candidatus Erysipelatoclostridium merdavium</name>
    <dbReference type="NCBI Taxonomy" id="2838566"/>
    <lineage>
        <taxon>Bacteria</taxon>
        <taxon>Bacillati</taxon>
        <taxon>Bacillota</taxon>
        <taxon>Erysipelotrichia</taxon>
        <taxon>Erysipelotrichales</taxon>
        <taxon>Erysipelotrichales incertae sedis</taxon>
    </lineage>
</organism>
<protein>
    <submittedName>
        <fullName evidence="2">PIN domain-containing protein</fullName>
    </submittedName>
</protein>
<sequence length="171" mass="19829">MSKKVFLDTCIWMELCVLSNPQNSHEIAQSAKATQLLSNIIAQKTEIISLDFQIIELMQVIMKTKMKECNKYLKTNNLTGVNNIKEFRNSPNCQNYLNQAMLVCESTYNDIKRISSAIDEYSIDVKSIISSLENLDVNDCIYYEYCKENKIDLYTFDNDFTKLDSQFIKVI</sequence>
<reference evidence="2" key="2">
    <citation type="submission" date="2021-04" db="EMBL/GenBank/DDBJ databases">
        <authorList>
            <person name="Gilroy R."/>
        </authorList>
    </citation>
    <scope>NUCLEOTIDE SEQUENCE</scope>
    <source>
        <strain evidence="2">ChiGjej1B1-14440</strain>
    </source>
</reference>
<dbReference type="InterPro" id="IPR002716">
    <property type="entry name" value="PIN_dom"/>
</dbReference>
<gene>
    <name evidence="2" type="ORF">H9980_05685</name>
</gene>
<dbReference type="EMBL" id="DXET01000129">
    <property type="protein sequence ID" value="HIX81448.1"/>
    <property type="molecule type" value="Genomic_DNA"/>
</dbReference>
<comment type="caution">
    <text evidence="2">The sequence shown here is derived from an EMBL/GenBank/DDBJ whole genome shotgun (WGS) entry which is preliminary data.</text>
</comment>
<evidence type="ECO:0000313" key="2">
    <source>
        <dbReference type="EMBL" id="HIX81448.1"/>
    </source>
</evidence>
<evidence type="ECO:0000313" key="3">
    <source>
        <dbReference type="Proteomes" id="UP000886724"/>
    </source>
</evidence>
<dbReference type="CDD" id="cd09854">
    <property type="entry name" value="PIN_VapC-like"/>
    <property type="match status" value="1"/>
</dbReference>
<feature type="domain" description="PIN" evidence="1">
    <location>
        <begin position="5"/>
        <end position="164"/>
    </location>
</feature>